<dbReference type="PANTHER" id="PTHR33922:SF2">
    <property type="entry name" value="OS07G0589600 PROTEIN"/>
    <property type="match status" value="1"/>
</dbReference>
<comment type="caution">
    <text evidence="2">The sequence shown here is derived from an EMBL/GenBank/DDBJ whole genome shotgun (WGS) entry which is preliminary data.</text>
</comment>
<organism evidence="2 3">
    <name type="scientific">Hibiscus trionum</name>
    <name type="common">Flower of an hour</name>
    <dbReference type="NCBI Taxonomy" id="183268"/>
    <lineage>
        <taxon>Eukaryota</taxon>
        <taxon>Viridiplantae</taxon>
        <taxon>Streptophyta</taxon>
        <taxon>Embryophyta</taxon>
        <taxon>Tracheophyta</taxon>
        <taxon>Spermatophyta</taxon>
        <taxon>Magnoliopsida</taxon>
        <taxon>eudicotyledons</taxon>
        <taxon>Gunneridae</taxon>
        <taxon>Pentapetalae</taxon>
        <taxon>rosids</taxon>
        <taxon>malvids</taxon>
        <taxon>Malvales</taxon>
        <taxon>Malvaceae</taxon>
        <taxon>Malvoideae</taxon>
        <taxon>Hibiscus</taxon>
    </lineage>
</organism>
<gene>
    <name evidence="2" type="ORF">HRI_004541000</name>
</gene>
<protein>
    <submittedName>
        <fullName evidence="2">Uncharacterized protein</fullName>
    </submittedName>
</protein>
<dbReference type="AlphaFoldDB" id="A0A9W7J5W2"/>
<sequence>MGSTAISIDGEEEALSLCDLPLEHHVQPRNQPIQTDEDFNFGSLVDSVGQQMCSADQVFFKGLILPLYGLPGCHQVIQTSSWSDSMDHGSLSRFTSVGSSSNTNCKFNKESSPKPQMRSPRTQPVNVGIRNQTSSMWGYFRSGLVRAPELELQDSKFRRNSVSCRNSKLVYRKNGGVASKKRIMGVYSGCKCSVNVVETVPSNSIVFINSEKQKAMLVSAMEERKKLQQGLKMKKKMKEKEKGKGKTSLFTSLSSLNG</sequence>
<feature type="compositionally biased region" description="Polar residues" evidence="1">
    <location>
        <begin position="248"/>
        <end position="258"/>
    </location>
</feature>
<keyword evidence="3" id="KW-1185">Reference proteome</keyword>
<proteinExistence type="predicted"/>
<feature type="region of interest" description="Disordered" evidence="1">
    <location>
        <begin position="229"/>
        <end position="258"/>
    </location>
</feature>
<evidence type="ECO:0000313" key="2">
    <source>
        <dbReference type="EMBL" id="GMJ08718.1"/>
    </source>
</evidence>
<evidence type="ECO:0000313" key="3">
    <source>
        <dbReference type="Proteomes" id="UP001165190"/>
    </source>
</evidence>
<name>A0A9W7J5W2_HIBTR</name>
<dbReference type="PANTHER" id="PTHR33922">
    <property type="entry name" value="OS01G0888066 PROTEIN-RELATED"/>
    <property type="match status" value="1"/>
</dbReference>
<reference evidence="2" key="1">
    <citation type="submission" date="2023-05" db="EMBL/GenBank/DDBJ databases">
        <title>Genome and transcriptome analyses reveal genes involved in the formation of fine ridges on petal epidermal cells in Hibiscus trionum.</title>
        <authorList>
            <person name="Koshimizu S."/>
            <person name="Masuda S."/>
            <person name="Ishii T."/>
            <person name="Shirasu K."/>
            <person name="Hoshino A."/>
            <person name="Arita M."/>
        </authorList>
    </citation>
    <scope>NUCLEOTIDE SEQUENCE</scope>
    <source>
        <strain evidence="2">Hamamatsu line</strain>
    </source>
</reference>
<evidence type="ECO:0000256" key="1">
    <source>
        <dbReference type="SAM" id="MobiDB-lite"/>
    </source>
</evidence>
<feature type="region of interest" description="Disordered" evidence="1">
    <location>
        <begin position="102"/>
        <end position="126"/>
    </location>
</feature>
<dbReference type="EMBL" id="BSYR01000052">
    <property type="protein sequence ID" value="GMJ08718.1"/>
    <property type="molecule type" value="Genomic_DNA"/>
</dbReference>
<dbReference type="Proteomes" id="UP001165190">
    <property type="component" value="Unassembled WGS sequence"/>
</dbReference>
<dbReference type="OrthoDB" id="778913at2759"/>
<accession>A0A9W7J5W2</accession>